<gene>
    <name evidence="1" type="ORF">SCARR_01984</name>
</gene>
<evidence type="ECO:0000313" key="2">
    <source>
        <dbReference type="Proteomes" id="UP000346198"/>
    </source>
</evidence>
<proteinExistence type="predicted"/>
<name>A0A6C2UKU8_9BACT</name>
<protein>
    <submittedName>
        <fullName evidence="1">Uncharacterized protein</fullName>
    </submittedName>
</protein>
<accession>A0A6C2UKU8</accession>
<organism evidence="1 2">
    <name type="scientific">Pontiella sulfatireligans</name>
    <dbReference type="NCBI Taxonomy" id="2750658"/>
    <lineage>
        <taxon>Bacteria</taxon>
        <taxon>Pseudomonadati</taxon>
        <taxon>Kiritimatiellota</taxon>
        <taxon>Kiritimatiellia</taxon>
        <taxon>Kiritimatiellales</taxon>
        <taxon>Pontiellaceae</taxon>
        <taxon>Pontiella</taxon>
    </lineage>
</organism>
<dbReference type="Proteomes" id="UP000346198">
    <property type="component" value="Unassembled WGS sequence"/>
</dbReference>
<reference evidence="1 2" key="1">
    <citation type="submission" date="2019-04" db="EMBL/GenBank/DDBJ databases">
        <authorList>
            <person name="Van Vliet M D."/>
        </authorList>
    </citation>
    <scope>NUCLEOTIDE SEQUENCE [LARGE SCALE GENOMIC DNA]</scope>
    <source>
        <strain evidence="1 2">F21</strain>
    </source>
</reference>
<evidence type="ECO:0000313" key="1">
    <source>
        <dbReference type="EMBL" id="VGO19924.1"/>
    </source>
</evidence>
<sequence length="38" mass="4279">MKKQVIAMSTMLLVGNSATDTTHTTESEGFYRIEVEMK</sequence>
<keyword evidence="2" id="KW-1185">Reference proteome</keyword>
<dbReference type="AlphaFoldDB" id="A0A6C2UKU8"/>
<dbReference type="EMBL" id="CAAHFH010000001">
    <property type="protein sequence ID" value="VGO19924.1"/>
    <property type="molecule type" value="Genomic_DNA"/>
</dbReference>